<protein>
    <submittedName>
        <fullName evidence="2">Uncharacterized protein</fullName>
    </submittedName>
</protein>
<dbReference type="AlphaFoldDB" id="A0A6A6XPD5"/>
<dbReference type="Proteomes" id="UP000799757">
    <property type="component" value="Unassembled WGS sequence"/>
</dbReference>
<proteinExistence type="predicted"/>
<name>A0A6A6XPD5_9PLEO</name>
<evidence type="ECO:0000313" key="3">
    <source>
        <dbReference type="Proteomes" id="UP000799757"/>
    </source>
</evidence>
<feature type="chain" id="PRO_5025436761" evidence="1">
    <location>
        <begin position="21"/>
        <end position="121"/>
    </location>
</feature>
<keyword evidence="3" id="KW-1185">Reference proteome</keyword>
<gene>
    <name evidence="2" type="ORF">K505DRAFT_297698</name>
</gene>
<dbReference type="EMBL" id="MU001798">
    <property type="protein sequence ID" value="KAF2797815.1"/>
    <property type="molecule type" value="Genomic_DNA"/>
</dbReference>
<dbReference type="OrthoDB" id="4652467at2759"/>
<accession>A0A6A6XPD5</accession>
<sequence length="121" mass="12272">MFSTTSRTTILTALLTLTSAAPSSLSPRQGGAFYAVGELYSSGGCTNLIFGDPIFTANSCVLLDRSGSVPDIVSYKLTSASAGCTVKLYTSTTCEGTAFSATVGACVQAGSPFQSANVTCV</sequence>
<evidence type="ECO:0000256" key="1">
    <source>
        <dbReference type="SAM" id="SignalP"/>
    </source>
</evidence>
<keyword evidence="1" id="KW-0732">Signal</keyword>
<feature type="signal peptide" evidence="1">
    <location>
        <begin position="1"/>
        <end position="20"/>
    </location>
</feature>
<evidence type="ECO:0000313" key="2">
    <source>
        <dbReference type="EMBL" id="KAF2797815.1"/>
    </source>
</evidence>
<reference evidence="2" key="1">
    <citation type="journal article" date="2020" name="Stud. Mycol.">
        <title>101 Dothideomycetes genomes: a test case for predicting lifestyles and emergence of pathogens.</title>
        <authorList>
            <person name="Haridas S."/>
            <person name="Albert R."/>
            <person name="Binder M."/>
            <person name="Bloem J."/>
            <person name="Labutti K."/>
            <person name="Salamov A."/>
            <person name="Andreopoulos B."/>
            <person name="Baker S."/>
            <person name="Barry K."/>
            <person name="Bills G."/>
            <person name="Bluhm B."/>
            <person name="Cannon C."/>
            <person name="Castanera R."/>
            <person name="Culley D."/>
            <person name="Daum C."/>
            <person name="Ezra D."/>
            <person name="Gonzalez J."/>
            <person name="Henrissat B."/>
            <person name="Kuo A."/>
            <person name="Liang C."/>
            <person name="Lipzen A."/>
            <person name="Lutzoni F."/>
            <person name="Magnuson J."/>
            <person name="Mondo S."/>
            <person name="Nolan M."/>
            <person name="Ohm R."/>
            <person name="Pangilinan J."/>
            <person name="Park H.-J."/>
            <person name="Ramirez L."/>
            <person name="Alfaro M."/>
            <person name="Sun H."/>
            <person name="Tritt A."/>
            <person name="Yoshinaga Y."/>
            <person name="Zwiers L.-H."/>
            <person name="Turgeon B."/>
            <person name="Goodwin S."/>
            <person name="Spatafora J."/>
            <person name="Crous P."/>
            <person name="Grigoriev I."/>
        </authorList>
    </citation>
    <scope>NUCLEOTIDE SEQUENCE</scope>
    <source>
        <strain evidence="2">CBS 109.77</strain>
    </source>
</reference>
<organism evidence="2 3">
    <name type="scientific">Melanomma pulvis-pyrius CBS 109.77</name>
    <dbReference type="NCBI Taxonomy" id="1314802"/>
    <lineage>
        <taxon>Eukaryota</taxon>
        <taxon>Fungi</taxon>
        <taxon>Dikarya</taxon>
        <taxon>Ascomycota</taxon>
        <taxon>Pezizomycotina</taxon>
        <taxon>Dothideomycetes</taxon>
        <taxon>Pleosporomycetidae</taxon>
        <taxon>Pleosporales</taxon>
        <taxon>Melanommataceae</taxon>
        <taxon>Melanomma</taxon>
    </lineage>
</organism>